<dbReference type="Gene3D" id="3.40.309.10">
    <property type="entry name" value="Aldehyde Dehydrogenase, Chain A, domain 2"/>
    <property type="match status" value="1"/>
</dbReference>
<protein>
    <recommendedName>
        <fullName evidence="3">Aldehyde dehydrogenase</fullName>
    </recommendedName>
</protein>
<evidence type="ECO:0000259" key="6">
    <source>
        <dbReference type="Pfam" id="PF00171"/>
    </source>
</evidence>
<dbReference type="InterPro" id="IPR016162">
    <property type="entry name" value="Ald_DH_N"/>
</dbReference>
<dbReference type="NCBIfam" id="NF045701">
    <property type="entry name" value="BenzalDHMdlD"/>
    <property type="match status" value="1"/>
</dbReference>
<dbReference type="GO" id="GO:0004029">
    <property type="term" value="F:aldehyde dehydrogenase (NAD+) activity"/>
    <property type="evidence" value="ECO:0007669"/>
    <property type="project" value="UniProtKB-EC"/>
</dbReference>
<evidence type="ECO:0000313" key="7">
    <source>
        <dbReference type="EMBL" id="MDQ1150767.1"/>
    </source>
</evidence>
<dbReference type="InterPro" id="IPR015590">
    <property type="entry name" value="Aldehyde_DH_dom"/>
</dbReference>
<name>A0ABU0U723_9SPHI</name>
<dbReference type="PIRSF" id="PIRSF036492">
    <property type="entry name" value="ALDH"/>
    <property type="match status" value="1"/>
</dbReference>
<keyword evidence="8" id="KW-1185">Reference proteome</keyword>
<reference evidence="7 8" key="1">
    <citation type="submission" date="2023-07" db="EMBL/GenBank/DDBJ databases">
        <title>Functional and genomic diversity of the sorghum phyllosphere microbiome.</title>
        <authorList>
            <person name="Shade A."/>
        </authorList>
    </citation>
    <scope>NUCLEOTIDE SEQUENCE [LARGE SCALE GENOMIC DNA]</scope>
    <source>
        <strain evidence="7 8">SORGH_AS_0892</strain>
    </source>
</reference>
<evidence type="ECO:0000256" key="2">
    <source>
        <dbReference type="ARBA" id="ARBA00023002"/>
    </source>
</evidence>
<dbReference type="Pfam" id="PF00171">
    <property type="entry name" value="Aldedh"/>
    <property type="match status" value="1"/>
</dbReference>
<dbReference type="PROSITE" id="PS00687">
    <property type="entry name" value="ALDEHYDE_DEHYDR_GLU"/>
    <property type="match status" value="1"/>
</dbReference>
<dbReference type="InterPro" id="IPR029510">
    <property type="entry name" value="Ald_DH_CS_GLU"/>
</dbReference>
<evidence type="ECO:0000256" key="3">
    <source>
        <dbReference type="PIRNR" id="PIRNR036492"/>
    </source>
</evidence>
<feature type="active site" evidence="4">
    <location>
        <position position="261"/>
    </location>
</feature>
<dbReference type="Gene3D" id="3.40.605.10">
    <property type="entry name" value="Aldehyde Dehydrogenase, Chain A, domain 1"/>
    <property type="match status" value="1"/>
</dbReference>
<dbReference type="InterPro" id="IPR012394">
    <property type="entry name" value="Aldehyde_DH_NAD(P)"/>
</dbReference>
<accession>A0ABU0U723</accession>
<dbReference type="SUPFAM" id="SSF53720">
    <property type="entry name" value="ALDH-like"/>
    <property type="match status" value="1"/>
</dbReference>
<dbReference type="InterPro" id="IPR016163">
    <property type="entry name" value="Ald_DH_C"/>
</dbReference>
<organism evidence="7 8">
    <name type="scientific">Sphingobacterium zeae</name>
    <dbReference type="NCBI Taxonomy" id="1776859"/>
    <lineage>
        <taxon>Bacteria</taxon>
        <taxon>Pseudomonadati</taxon>
        <taxon>Bacteroidota</taxon>
        <taxon>Sphingobacteriia</taxon>
        <taxon>Sphingobacteriales</taxon>
        <taxon>Sphingobacteriaceae</taxon>
        <taxon>Sphingobacterium</taxon>
    </lineage>
</organism>
<proteinExistence type="inferred from homology"/>
<evidence type="ECO:0000256" key="1">
    <source>
        <dbReference type="ARBA" id="ARBA00009986"/>
    </source>
</evidence>
<feature type="domain" description="Aldehyde dehydrogenase" evidence="6">
    <location>
        <begin position="50"/>
        <end position="478"/>
    </location>
</feature>
<dbReference type="PANTHER" id="PTHR43570:SF16">
    <property type="entry name" value="ALDEHYDE DEHYDROGENASE TYPE III, ISOFORM Q"/>
    <property type="match status" value="1"/>
</dbReference>
<dbReference type="InterPro" id="IPR054920">
    <property type="entry name" value="BenzalDHMdlD"/>
</dbReference>
<dbReference type="PANTHER" id="PTHR43570">
    <property type="entry name" value="ALDEHYDE DEHYDROGENASE"/>
    <property type="match status" value="1"/>
</dbReference>
<evidence type="ECO:0000256" key="4">
    <source>
        <dbReference type="PROSITE-ProRule" id="PRU10007"/>
    </source>
</evidence>
<gene>
    <name evidence="7" type="ORF">QE382_002751</name>
</gene>
<comment type="caution">
    <text evidence="7">The sequence shown here is derived from an EMBL/GenBank/DDBJ whole genome shotgun (WGS) entry which is preliminary data.</text>
</comment>
<sequence>MKGSLYCLLSLSGTTTLLNVKLVTCTPPYRCWTKFLKVGKNNNKMNTEIQNKIKNVFEKQKDFFRTQTTKEITFRKMQLQNFRKVFASYTDAICEALNIDLGKSRKEAEYAEIQIVLNELDDMIQNMEEWVKPTFVKSKPHTSGADIISKYIYEPYGVNYIIGPFNYPVQLTFSPLIGALMSGNTAVIKPSENTPHVAQVIEDIVKEAFDENYVAVFQGSIEENSFLLTLPFDYIFFTGSPKVGKIVMKAAAEQLIPLTLELGGKSPTIVHHDADLEKAVQRISSGKWINCGQTCVAPDYVYVHESIKDEFIDRFKSYLRATYEDKSLGKIGKIVSQHQIKNLASYLEAASEKVIYGGKYDLETRHFEATLMTNISWEDDVMQQEIFGPILPILTYTDIDEALNEINSRPKPLALYVFSEDQKFADDVIARSTSGDAEINSTLIHVGSHYLPFGGVGNSGMGKYHGKFSLENFSHQRSILQVM</sequence>
<keyword evidence="2 3" id="KW-0560">Oxidoreductase</keyword>
<evidence type="ECO:0000313" key="8">
    <source>
        <dbReference type="Proteomes" id="UP001244640"/>
    </source>
</evidence>
<dbReference type="EMBL" id="JAUTBA010000001">
    <property type="protein sequence ID" value="MDQ1150767.1"/>
    <property type="molecule type" value="Genomic_DNA"/>
</dbReference>
<dbReference type="InterPro" id="IPR016161">
    <property type="entry name" value="Ald_DH/histidinol_DH"/>
</dbReference>
<dbReference type="Proteomes" id="UP001244640">
    <property type="component" value="Unassembled WGS sequence"/>
</dbReference>
<comment type="similarity">
    <text evidence="1 3 5">Belongs to the aldehyde dehydrogenase family.</text>
</comment>
<evidence type="ECO:0000256" key="5">
    <source>
        <dbReference type="RuleBase" id="RU003345"/>
    </source>
</evidence>